<dbReference type="AlphaFoldDB" id="A0A0A9EKH4"/>
<accession>A0A0A9EKH4</accession>
<evidence type="ECO:0000256" key="1">
    <source>
        <dbReference type="SAM" id="MobiDB-lite"/>
    </source>
</evidence>
<protein>
    <submittedName>
        <fullName evidence="2">Uncharacterized protein</fullName>
    </submittedName>
</protein>
<reference evidence="2" key="1">
    <citation type="submission" date="2014-09" db="EMBL/GenBank/DDBJ databases">
        <authorList>
            <person name="Magalhaes I.L.F."/>
            <person name="Oliveira U."/>
            <person name="Santos F.R."/>
            <person name="Vidigal T.H.D.A."/>
            <person name="Brescovit A.D."/>
            <person name="Santos A.J."/>
        </authorList>
    </citation>
    <scope>NUCLEOTIDE SEQUENCE</scope>
    <source>
        <tissue evidence="2">Shoot tissue taken approximately 20 cm above the soil surface</tissue>
    </source>
</reference>
<sequence>MATSWRWRGQRTKRMENWKSRE</sequence>
<organism evidence="2">
    <name type="scientific">Arundo donax</name>
    <name type="common">Giant reed</name>
    <name type="synonym">Donax arundinaceus</name>
    <dbReference type="NCBI Taxonomy" id="35708"/>
    <lineage>
        <taxon>Eukaryota</taxon>
        <taxon>Viridiplantae</taxon>
        <taxon>Streptophyta</taxon>
        <taxon>Embryophyta</taxon>
        <taxon>Tracheophyta</taxon>
        <taxon>Spermatophyta</taxon>
        <taxon>Magnoliopsida</taxon>
        <taxon>Liliopsida</taxon>
        <taxon>Poales</taxon>
        <taxon>Poaceae</taxon>
        <taxon>PACMAD clade</taxon>
        <taxon>Arundinoideae</taxon>
        <taxon>Arundineae</taxon>
        <taxon>Arundo</taxon>
    </lineage>
</organism>
<evidence type="ECO:0000313" key="2">
    <source>
        <dbReference type="EMBL" id="JAE00582.1"/>
    </source>
</evidence>
<dbReference type="EMBL" id="GBRH01197314">
    <property type="protein sequence ID" value="JAE00582.1"/>
    <property type="molecule type" value="Transcribed_RNA"/>
</dbReference>
<feature type="region of interest" description="Disordered" evidence="1">
    <location>
        <begin position="1"/>
        <end position="22"/>
    </location>
</feature>
<feature type="compositionally biased region" description="Basic and acidic residues" evidence="1">
    <location>
        <begin position="13"/>
        <end position="22"/>
    </location>
</feature>
<reference evidence="2" key="2">
    <citation type="journal article" date="2015" name="Data Brief">
        <title>Shoot transcriptome of the giant reed, Arundo donax.</title>
        <authorList>
            <person name="Barrero R.A."/>
            <person name="Guerrero F.D."/>
            <person name="Moolhuijzen P."/>
            <person name="Goolsby J.A."/>
            <person name="Tidwell J."/>
            <person name="Bellgard S.E."/>
            <person name="Bellgard M.I."/>
        </authorList>
    </citation>
    <scope>NUCLEOTIDE SEQUENCE</scope>
    <source>
        <tissue evidence="2">Shoot tissue taken approximately 20 cm above the soil surface</tissue>
    </source>
</reference>
<proteinExistence type="predicted"/>
<name>A0A0A9EKH4_ARUDO</name>